<proteinExistence type="predicted"/>
<dbReference type="PANTHER" id="PTHR31001:SF56">
    <property type="entry name" value="ZN(2)-C6 FUNGAL-TYPE DOMAIN-CONTAINING PROTEIN"/>
    <property type="match status" value="1"/>
</dbReference>
<dbReference type="STRING" id="747676.F4REM7"/>
<evidence type="ECO:0000256" key="1">
    <source>
        <dbReference type="ARBA" id="ARBA00004123"/>
    </source>
</evidence>
<keyword evidence="2" id="KW-0479">Metal-binding</keyword>
<feature type="domain" description="Zn(2)-C6 fungal-type" evidence="5">
    <location>
        <begin position="32"/>
        <end position="61"/>
    </location>
</feature>
<feature type="compositionally biased region" description="Low complexity" evidence="4">
    <location>
        <begin position="669"/>
        <end position="684"/>
    </location>
</feature>
<dbReference type="Pfam" id="PF04082">
    <property type="entry name" value="Fungal_trans"/>
    <property type="match status" value="1"/>
</dbReference>
<feature type="compositionally biased region" description="Low complexity" evidence="4">
    <location>
        <begin position="908"/>
        <end position="931"/>
    </location>
</feature>
<dbReference type="GO" id="GO:0006351">
    <property type="term" value="P:DNA-templated transcription"/>
    <property type="evidence" value="ECO:0007669"/>
    <property type="project" value="InterPro"/>
</dbReference>
<evidence type="ECO:0000313" key="7">
    <source>
        <dbReference type="Proteomes" id="UP000001072"/>
    </source>
</evidence>
<dbReference type="InterPro" id="IPR001138">
    <property type="entry name" value="Zn2Cys6_DnaBD"/>
</dbReference>
<dbReference type="CDD" id="cd12148">
    <property type="entry name" value="fungal_TF_MHR"/>
    <property type="match status" value="1"/>
</dbReference>
<dbReference type="SMART" id="SM00066">
    <property type="entry name" value="GAL4"/>
    <property type="match status" value="1"/>
</dbReference>
<dbReference type="EMBL" id="GL883098">
    <property type="protein sequence ID" value="EGG09252.1"/>
    <property type="molecule type" value="Genomic_DNA"/>
</dbReference>
<reference evidence="7" key="1">
    <citation type="journal article" date="2011" name="Proc. Natl. Acad. Sci. U.S.A.">
        <title>Obligate biotrophy features unraveled by the genomic analysis of rust fungi.</title>
        <authorList>
            <person name="Duplessis S."/>
            <person name="Cuomo C.A."/>
            <person name="Lin Y.-C."/>
            <person name="Aerts A."/>
            <person name="Tisserant E."/>
            <person name="Veneault-Fourrey C."/>
            <person name="Joly D.L."/>
            <person name="Hacquard S."/>
            <person name="Amselem J."/>
            <person name="Cantarel B.L."/>
            <person name="Chiu R."/>
            <person name="Coutinho P.M."/>
            <person name="Feau N."/>
            <person name="Field M."/>
            <person name="Frey P."/>
            <person name="Gelhaye E."/>
            <person name="Goldberg J."/>
            <person name="Grabherr M.G."/>
            <person name="Kodira C.D."/>
            <person name="Kohler A."/>
            <person name="Kuees U."/>
            <person name="Lindquist E.A."/>
            <person name="Lucas S.M."/>
            <person name="Mago R."/>
            <person name="Mauceli E."/>
            <person name="Morin E."/>
            <person name="Murat C."/>
            <person name="Pangilinan J.L."/>
            <person name="Park R."/>
            <person name="Pearson M."/>
            <person name="Quesneville H."/>
            <person name="Rouhier N."/>
            <person name="Sakthikumar S."/>
            <person name="Salamov A.A."/>
            <person name="Schmutz J."/>
            <person name="Selles B."/>
            <person name="Shapiro H."/>
            <person name="Tanguay P."/>
            <person name="Tuskan G.A."/>
            <person name="Henrissat B."/>
            <person name="Van de Peer Y."/>
            <person name="Rouze P."/>
            <person name="Ellis J.G."/>
            <person name="Dodds P.N."/>
            <person name="Schein J.E."/>
            <person name="Zhong S."/>
            <person name="Hamelin R.C."/>
            <person name="Grigoriev I.V."/>
            <person name="Szabo L.J."/>
            <person name="Martin F."/>
        </authorList>
    </citation>
    <scope>NUCLEOTIDE SEQUENCE [LARGE SCALE GENOMIC DNA]</scope>
    <source>
        <strain evidence="7">98AG31 / pathotype 3-4-7</strain>
    </source>
</reference>
<evidence type="ECO:0000259" key="5">
    <source>
        <dbReference type="PROSITE" id="PS50048"/>
    </source>
</evidence>
<dbReference type="PANTHER" id="PTHR31001">
    <property type="entry name" value="UNCHARACTERIZED TRANSCRIPTIONAL REGULATORY PROTEIN"/>
    <property type="match status" value="1"/>
</dbReference>
<dbReference type="SUPFAM" id="SSF57701">
    <property type="entry name" value="Zn2/Cys6 DNA-binding domain"/>
    <property type="match status" value="1"/>
</dbReference>
<dbReference type="HOGENOM" id="CLU_305663_0_0_1"/>
<dbReference type="CDD" id="cd00067">
    <property type="entry name" value="GAL4"/>
    <property type="match status" value="1"/>
</dbReference>
<organism evidence="7">
    <name type="scientific">Melampsora larici-populina (strain 98AG31 / pathotype 3-4-7)</name>
    <name type="common">Poplar leaf rust fungus</name>
    <dbReference type="NCBI Taxonomy" id="747676"/>
    <lineage>
        <taxon>Eukaryota</taxon>
        <taxon>Fungi</taxon>
        <taxon>Dikarya</taxon>
        <taxon>Basidiomycota</taxon>
        <taxon>Pucciniomycotina</taxon>
        <taxon>Pucciniomycetes</taxon>
        <taxon>Pucciniales</taxon>
        <taxon>Melampsoraceae</taxon>
        <taxon>Melampsora</taxon>
    </lineage>
</organism>
<dbReference type="InterPro" id="IPR050613">
    <property type="entry name" value="Sec_Metabolite_Reg"/>
</dbReference>
<comment type="subcellular location">
    <subcellularLocation>
        <location evidence="1">Nucleus</location>
    </subcellularLocation>
</comment>
<name>F4REM7_MELLP</name>
<feature type="region of interest" description="Disordered" evidence="4">
    <location>
        <begin position="180"/>
        <end position="208"/>
    </location>
</feature>
<sequence length="970" mass="106349">MDSNIKQEYPYRPPNEHDESAPPKRRPRHRLSCAECRRLKLKCDRVWPCGSCTKRGCARICPEGTLQAKVRSKDTSVLLAKISELENLLHQKDQLLLAQESHQAQQLPHRQIEQSSSSQFLNSTDFLPALPGIFSNGSSNNQDNALPSLIDVMGTLNLSGDGRARYLGLSASSAYLDEDCSDSESVSSTPGTSEEPDESSGFGGPRPGSALFTRPPGHRFDIKHLKSFLPDKSGAERLGDAYYNFVSHLYALLNRSELTSLIEEVYGDQGDELCLTRLALLYAIFALGVLFDPGVQAFNSEARQWHEACETCLMSTDFLTNPTLSAIQSLHMMGIYLLNTRIDAAETLWPILGIAMRLCQSMGLHRDGSNWGLESSELDQRRRTFHEILSLDRLQSLVLGRPYAISDKHYDTHVPEQEDNHNDEQDNGPKLSFWTHKWRFSSCIGRVVDDVFSVAAPSLAVINRLDQEIRKFDGGLPASIRCSVIPFISNGPSLDIPFPDANFRCDGTSSLQLIMQQHCMAVLENQTLLFLHRRAFALALSDSPSEPLHSSFATSVISVIVESSRNLITIAKAAQDIYPDVANRWWYLFFHAYSGATCVASLLITSPNSLLTKHAWATLRATLSVFETAATHTPLCRDLLTRLNRLNSHALSALNAYKSGQPLPKPRRLSNLSSTRRSLRPLSLGSGQDEGSTPLAHYLESYGASASRSDSGVDDLPCDLGASTRLTRKSRRQSISTSSAASGRVPSASSSSRSRGTSFGSATTNDRSPNGSHSLTQHAINNLGCHNLPNHNNGPNGTLAASFNSRSWGLVSSPNEFDDEECPSLNNPGYWENLSIEPDSQAYNPMFTVPHSQPTHSGYFGLNEPFHPPMALPSNELSLTSPNGVANAYSTIFGPSYESPRLQPLPPSTTTSPPLLNLSSLSRNTSLNQNTGVDGNPSSSNAPGNDSMTSPTGTQFDLLDTFLTWQGYDQ</sequence>
<feature type="region of interest" description="Disordered" evidence="4">
    <location>
        <begin position="721"/>
        <end position="777"/>
    </location>
</feature>
<dbReference type="InterPro" id="IPR007219">
    <property type="entry name" value="XnlR_reg_dom"/>
</dbReference>
<dbReference type="GO" id="GO:0008270">
    <property type="term" value="F:zinc ion binding"/>
    <property type="evidence" value="ECO:0007669"/>
    <property type="project" value="InterPro"/>
</dbReference>
<dbReference type="GO" id="GO:0003677">
    <property type="term" value="F:DNA binding"/>
    <property type="evidence" value="ECO:0007669"/>
    <property type="project" value="InterPro"/>
</dbReference>
<feature type="region of interest" description="Disordered" evidence="4">
    <location>
        <begin position="657"/>
        <end position="694"/>
    </location>
</feature>
<dbReference type="GeneID" id="18922253"/>
<feature type="region of interest" description="Disordered" evidence="4">
    <location>
        <begin position="1"/>
        <end position="27"/>
    </location>
</feature>
<dbReference type="Gene3D" id="4.10.240.10">
    <property type="entry name" value="Zn(2)-C6 fungal-type DNA-binding domain"/>
    <property type="match status" value="1"/>
</dbReference>
<dbReference type="AlphaFoldDB" id="F4REM7"/>
<dbReference type="InParanoid" id="F4REM7"/>
<feature type="compositionally biased region" description="Polar residues" evidence="4">
    <location>
        <begin position="765"/>
        <end position="777"/>
    </location>
</feature>
<dbReference type="Proteomes" id="UP000001072">
    <property type="component" value="Unassembled WGS sequence"/>
</dbReference>
<dbReference type="VEuPathDB" id="FungiDB:MELLADRAFT_104422"/>
<gene>
    <name evidence="6" type="ORF">MELLADRAFT_104422</name>
</gene>
<accession>F4REM7</accession>
<dbReference type="KEGG" id="mlr:MELLADRAFT_104422"/>
<keyword evidence="3" id="KW-0539">Nucleus</keyword>
<evidence type="ECO:0000256" key="4">
    <source>
        <dbReference type="SAM" id="MobiDB-lite"/>
    </source>
</evidence>
<evidence type="ECO:0000256" key="2">
    <source>
        <dbReference type="ARBA" id="ARBA00022723"/>
    </source>
</evidence>
<dbReference type="PROSITE" id="PS50048">
    <property type="entry name" value="ZN2_CY6_FUNGAL_2"/>
    <property type="match status" value="1"/>
</dbReference>
<dbReference type="OrthoDB" id="424974at2759"/>
<evidence type="ECO:0000256" key="3">
    <source>
        <dbReference type="ARBA" id="ARBA00023242"/>
    </source>
</evidence>
<protein>
    <recommendedName>
        <fullName evidence="5">Zn(2)-C6 fungal-type domain-containing protein</fullName>
    </recommendedName>
</protein>
<keyword evidence="7" id="KW-1185">Reference proteome</keyword>
<feature type="compositionally biased region" description="Low complexity" evidence="4">
    <location>
        <begin position="738"/>
        <end position="764"/>
    </location>
</feature>
<dbReference type="SMART" id="SM00906">
    <property type="entry name" value="Fungal_trans"/>
    <property type="match status" value="1"/>
</dbReference>
<dbReference type="GO" id="GO:0005634">
    <property type="term" value="C:nucleus"/>
    <property type="evidence" value="ECO:0007669"/>
    <property type="project" value="UniProtKB-SubCell"/>
</dbReference>
<feature type="region of interest" description="Disordered" evidence="4">
    <location>
        <begin position="899"/>
        <end position="955"/>
    </location>
</feature>
<dbReference type="PROSITE" id="PS00463">
    <property type="entry name" value="ZN2_CY6_FUNGAL_1"/>
    <property type="match status" value="1"/>
</dbReference>
<dbReference type="RefSeq" id="XP_007407612.1">
    <property type="nucleotide sequence ID" value="XM_007407550.1"/>
</dbReference>
<feature type="compositionally biased region" description="Polar residues" evidence="4">
    <location>
        <begin position="932"/>
        <end position="955"/>
    </location>
</feature>
<dbReference type="GO" id="GO:0000981">
    <property type="term" value="F:DNA-binding transcription factor activity, RNA polymerase II-specific"/>
    <property type="evidence" value="ECO:0007669"/>
    <property type="project" value="InterPro"/>
</dbReference>
<dbReference type="eggNOG" id="ENOG502RYE1">
    <property type="taxonomic scope" value="Eukaryota"/>
</dbReference>
<dbReference type="InterPro" id="IPR036864">
    <property type="entry name" value="Zn2-C6_fun-type_DNA-bd_sf"/>
</dbReference>
<evidence type="ECO:0000313" key="6">
    <source>
        <dbReference type="EMBL" id="EGG09252.1"/>
    </source>
</evidence>